<name>A0ABP7WFB7_9ACTN</name>
<comment type="caution">
    <text evidence="2">The sequence shown here is derived from an EMBL/GenBank/DDBJ whole genome shotgun (WGS) entry which is preliminary data.</text>
</comment>
<organism evidence="2 3">
    <name type="scientific">Streptomyces shaanxiensis</name>
    <dbReference type="NCBI Taxonomy" id="653357"/>
    <lineage>
        <taxon>Bacteria</taxon>
        <taxon>Bacillati</taxon>
        <taxon>Actinomycetota</taxon>
        <taxon>Actinomycetes</taxon>
        <taxon>Kitasatosporales</taxon>
        <taxon>Streptomycetaceae</taxon>
        <taxon>Streptomyces</taxon>
    </lineage>
</organism>
<proteinExistence type="predicted"/>
<dbReference type="EMBL" id="BAAAZY010000032">
    <property type="protein sequence ID" value="GAA4087366.1"/>
    <property type="molecule type" value="Genomic_DNA"/>
</dbReference>
<feature type="region of interest" description="Disordered" evidence="1">
    <location>
        <begin position="1"/>
        <end position="27"/>
    </location>
</feature>
<evidence type="ECO:0000313" key="3">
    <source>
        <dbReference type="Proteomes" id="UP001499984"/>
    </source>
</evidence>
<feature type="compositionally biased region" description="Polar residues" evidence="1">
    <location>
        <begin position="75"/>
        <end position="86"/>
    </location>
</feature>
<accession>A0ABP7WFB7</accession>
<feature type="compositionally biased region" description="Polar residues" evidence="1">
    <location>
        <begin position="1"/>
        <end position="22"/>
    </location>
</feature>
<dbReference type="Proteomes" id="UP001499984">
    <property type="component" value="Unassembled WGS sequence"/>
</dbReference>
<sequence>MNRQAQAASSPTTCTTAGTDPNGNAHIAITGQEDHYLTDTREALRTLIRDIKSDKAEHLLQPKPPTPTPTPTPTNAVTQSAAHTLT</sequence>
<gene>
    <name evidence="2" type="ORF">GCM10022233_82950</name>
</gene>
<feature type="region of interest" description="Disordered" evidence="1">
    <location>
        <begin position="54"/>
        <end position="86"/>
    </location>
</feature>
<evidence type="ECO:0000313" key="2">
    <source>
        <dbReference type="EMBL" id="GAA4087366.1"/>
    </source>
</evidence>
<evidence type="ECO:0000256" key="1">
    <source>
        <dbReference type="SAM" id="MobiDB-lite"/>
    </source>
</evidence>
<reference evidence="3" key="1">
    <citation type="journal article" date="2019" name="Int. J. Syst. Evol. Microbiol.">
        <title>The Global Catalogue of Microorganisms (GCM) 10K type strain sequencing project: providing services to taxonomists for standard genome sequencing and annotation.</title>
        <authorList>
            <consortium name="The Broad Institute Genomics Platform"/>
            <consortium name="The Broad Institute Genome Sequencing Center for Infectious Disease"/>
            <person name="Wu L."/>
            <person name="Ma J."/>
        </authorList>
    </citation>
    <scope>NUCLEOTIDE SEQUENCE [LARGE SCALE GENOMIC DNA]</scope>
    <source>
        <strain evidence="3">JCM 16925</strain>
    </source>
</reference>
<protein>
    <submittedName>
        <fullName evidence="2">Uncharacterized protein</fullName>
    </submittedName>
</protein>
<feature type="compositionally biased region" description="Pro residues" evidence="1">
    <location>
        <begin position="62"/>
        <end position="72"/>
    </location>
</feature>
<keyword evidence="3" id="KW-1185">Reference proteome</keyword>